<organism evidence="9 10">
    <name type="scientific">Gnathostoma spinigerum</name>
    <dbReference type="NCBI Taxonomy" id="75299"/>
    <lineage>
        <taxon>Eukaryota</taxon>
        <taxon>Metazoa</taxon>
        <taxon>Ecdysozoa</taxon>
        <taxon>Nematoda</taxon>
        <taxon>Chromadorea</taxon>
        <taxon>Rhabditida</taxon>
        <taxon>Spirurina</taxon>
        <taxon>Gnathostomatomorpha</taxon>
        <taxon>Gnathostomatoidea</taxon>
        <taxon>Gnathostomatidae</taxon>
        <taxon>Gnathostoma</taxon>
    </lineage>
</organism>
<dbReference type="GO" id="GO:0016020">
    <property type="term" value="C:membrane"/>
    <property type="evidence" value="ECO:0007669"/>
    <property type="project" value="UniProtKB-SubCell"/>
</dbReference>
<accession>A0ABD6F2E2</accession>
<keyword evidence="3" id="KW-0762">Sugar transport</keyword>
<dbReference type="EMBL" id="JBGFUD010015634">
    <property type="protein sequence ID" value="MFH4984169.1"/>
    <property type="molecule type" value="Genomic_DNA"/>
</dbReference>
<evidence type="ECO:0000256" key="8">
    <source>
        <dbReference type="SAM" id="SignalP"/>
    </source>
</evidence>
<dbReference type="InterPro" id="IPR037185">
    <property type="entry name" value="EmrE-like"/>
</dbReference>
<dbReference type="Pfam" id="PF04142">
    <property type="entry name" value="Nuc_sug_transp"/>
    <property type="match status" value="1"/>
</dbReference>
<feature type="chain" id="PRO_5044875033" description="UDP-galactose transporter" evidence="8">
    <location>
        <begin position="19"/>
        <end position="303"/>
    </location>
</feature>
<feature type="transmembrane region" description="Helical" evidence="7">
    <location>
        <begin position="104"/>
        <end position="125"/>
    </location>
</feature>
<feature type="transmembrane region" description="Helical" evidence="7">
    <location>
        <begin position="208"/>
        <end position="229"/>
    </location>
</feature>
<gene>
    <name evidence="9" type="ORF">AB6A40_010878</name>
</gene>
<evidence type="ECO:0000256" key="3">
    <source>
        <dbReference type="ARBA" id="ARBA00022597"/>
    </source>
</evidence>
<evidence type="ECO:0000256" key="4">
    <source>
        <dbReference type="ARBA" id="ARBA00022692"/>
    </source>
</evidence>
<evidence type="ECO:0000256" key="2">
    <source>
        <dbReference type="ARBA" id="ARBA00009976"/>
    </source>
</evidence>
<feature type="signal peptide" evidence="8">
    <location>
        <begin position="1"/>
        <end position="18"/>
    </location>
</feature>
<name>A0ABD6F2E2_9BILA</name>
<reference evidence="9 10" key="1">
    <citation type="submission" date="2024-08" db="EMBL/GenBank/DDBJ databases">
        <title>Gnathostoma spinigerum genome.</title>
        <authorList>
            <person name="Gonzalez-Bertolin B."/>
            <person name="Monzon S."/>
            <person name="Zaballos A."/>
            <person name="Jimenez P."/>
            <person name="Dekumyoy P."/>
            <person name="Varona S."/>
            <person name="Cuesta I."/>
            <person name="Sumanam S."/>
            <person name="Adisakwattana P."/>
            <person name="Gasser R.B."/>
            <person name="Hernandez-Gonzalez A."/>
            <person name="Young N.D."/>
            <person name="Perteguer M.J."/>
        </authorList>
    </citation>
    <scope>NUCLEOTIDE SEQUENCE [LARGE SCALE GENOMIC DNA]</scope>
    <source>
        <strain evidence="9">AL3</strain>
        <tissue evidence="9">Liver</tissue>
    </source>
</reference>
<dbReference type="InterPro" id="IPR007271">
    <property type="entry name" value="Nuc_sug_transpt"/>
</dbReference>
<evidence type="ECO:0000313" key="10">
    <source>
        <dbReference type="Proteomes" id="UP001608902"/>
    </source>
</evidence>
<dbReference type="NCBIfam" id="TIGR00803">
    <property type="entry name" value="nst"/>
    <property type="match status" value="1"/>
</dbReference>
<keyword evidence="3" id="KW-0813">Transport</keyword>
<feature type="transmembrane region" description="Helical" evidence="7">
    <location>
        <begin position="168"/>
        <end position="188"/>
    </location>
</feature>
<comment type="caution">
    <text evidence="9">The sequence shown here is derived from an EMBL/GenBank/DDBJ whole genome shotgun (WGS) entry which is preliminary data.</text>
</comment>
<protein>
    <recommendedName>
        <fullName evidence="11">UDP-galactose transporter</fullName>
    </recommendedName>
</protein>
<dbReference type="AlphaFoldDB" id="A0ABD6F2E2"/>
<feature type="transmembrane region" description="Helical" evidence="7">
    <location>
        <begin position="137"/>
        <end position="156"/>
    </location>
</feature>
<proteinExistence type="inferred from homology"/>
<evidence type="ECO:0008006" key="11">
    <source>
        <dbReference type="Google" id="ProtNLM"/>
    </source>
</evidence>
<keyword evidence="6 7" id="KW-0472">Membrane</keyword>
<dbReference type="PIRSF" id="PIRSF005799">
    <property type="entry name" value="UDP-gal_transpt"/>
    <property type="match status" value="1"/>
</dbReference>
<evidence type="ECO:0000256" key="1">
    <source>
        <dbReference type="ARBA" id="ARBA00004141"/>
    </source>
</evidence>
<dbReference type="PANTHER" id="PTHR10231">
    <property type="entry name" value="NUCLEOTIDE-SUGAR TRANSMEMBRANE TRANSPORTER"/>
    <property type="match status" value="1"/>
</dbReference>
<evidence type="ECO:0000256" key="5">
    <source>
        <dbReference type="ARBA" id="ARBA00022989"/>
    </source>
</evidence>
<comment type="subcellular location">
    <subcellularLocation>
        <location evidence="1">Membrane</location>
        <topology evidence="1">Multi-pass membrane protein</topology>
    </subcellularLocation>
</comment>
<feature type="transmembrane region" description="Helical" evidence="7">
    <location>
        <begin position="259"/>
        <end position="278"/>
    </location>
</feature>
<evidence type="ECO:0000313" key="9">
    <source>
        <dbReference type="EMBL" id="MFH4984169.1"/>
    </source>
</evidence>
<keyword evidence="5 7" id="KW-1133">Transmembrane helix</keyword>
<feature type="transmembrane region" description="Helical" evidence="7">
    <location>
        <begin position="236"/>
        <end position="253"/>
    </location>
</feature>
<dbReference type="SUPFAM" id="SSF103481">
    <property type="entry name" value="Multidrug resistance efflux transporter EmrE"/>
    <property type="match status" value="2"/>
</dbReference>
<keyword evidence="10" id="KW-1185">Reference proteome</keyword>
<evidence type="ECO:0000256" key="6">
    <source>
        <dbReference type="ARBA" id="ARBA00023136"/>
    </source>
</evidence>
<dbReference type="Proteomes" id="UP001608902">
    <property type="component" value="Unassembled WGS sequence"/>
</dbReference>
<keyword evidence="8" id="KW-0732">Signal</keyword>
<evidence type="ECO:0000256" key="7">
    <source>
        <dbReference type="SAM" id="Phobius"/>
    </source>
</evidence>
<keyword evidence="4 7" id="KW-0812">Transmembrane</keyword>
<sequence>MLIFILLYVVEVLQNSYNSTFYADPFSVLFAFRFLNRCKAVIFDDYMETIKVCFPALIYTLQNNLYYIALGNLDATIYCLLNQGKVFVTAILMRLFLGHRLSAAQWFALLLLATGVAIVQLQYIHPMTDSKGNHNPFLGVSCVLTMCFTSGFAGVYMEKVLKKSTVSIYMQNIRLALLGIVISGFSIFVKDSAQFLNGTLLRGHDKTVLLMTFINAIGGILISITIKYANNILKSYAQSIAIFGTALGSWIIFDFKPNRAFLLGALCIIFSVLIYAHYRYKDDNTEVKTQIVPMKKPALRSVA</sequence>
<comment type="similarity">
    <text evidence="2">Belongs to the nucleotide-sugar transporter family. SLC35A subfamily.</text>
</comment>